<dbReference type="KEGG" id="pfy:PFICI_02802"/>
<evidence type="ECO:0000313" key="3">
    <source>
        <dbReference type="Proteomes" id="UP000030651"/>
    </source>
</evidence>
<proteinExistence type="predicted"/>
<dbReference type="OMA" id="PRCIHRT"/>
<dbReference type="GeneID" id="19267815"/>
<gene>
    <name evidence="2" type="ORF">PFICI_02802</name>
</gene>
<dbReference type="EMBL" id="KI912110">
    <property type="protein sequence ID" value="ETS84777.1"/>
    <property type="molecule type" value="Genomic_DNA"/>
</dbReference>
<dbReference type="OrthoDB" id="3758478at2759"/>
<dbReference type="AlphaFoldDB" id="W3XH85"/>
<dbReference type="HOGENOM" id="CLU_108113_3_0_1"/>
<dbReference type="Proteomes" id="UP000030651">
    <property type="component" value="Unassembled WGS sequence"/>
</dbReference>
<reference evidence="3" key="1">
    <citation type="journal article" date="2015" name="BMC Genomics">
        <title>Genomic and transcriptomic analysis of the endophytic fungus Pestalotiopsis fici reveals its lifestyle and high potential for synthesis of natural products.</title>
        <authorList>
            <person name="Wang X."/>
            <person name="Zhang X."/>
            <person name="Liu L."/>
            <person name="Xiang M."/>
            <person name="Wang W."/>
            <person name="Sun X."/>
            <person name="Che Y."/>
            <person name="Guo L."/>
            <person name="Liu G."/>
            <person name="Guo L."/>
            <person name="Wang C."/>
            <person name="Yin W.B."/>
            <person name="Stadler M."/>
            <person name="Zhang X."/>
            <person name="Liu X."/>
        </authorList>
    </citation>
    <scope>NUCLEOTIDE SEQUENCE [LARGE SCALE GENOMIC DNA]</scope>
    <source>
        <strain evidence="3">W106-1 / CGMCC3.15140</strain>
    </source>
</reference>
<organism evidence="2 3">
    <name type="scientific">Pestalotiopsis fici (strain W106-1 / CGMCC3.15140)</name>
    <dbReference type="NCBI Taxonomy" id="1229662"/>
    <lineage>
        <taxon>Eukaryota</taxon>
        <taxon>Fungi</taxon>
        <taxon>Dikarya</taxon>
        <taxon>Ascomycota</taxon>
        <taxon>Pezizomycotina</taxon>
        <taxon>Sordariomycetes</taxon>
        <taxon>Xylariomycetidae</taxon>
        <taxon>Amphisphaeriales</taxon>
        <taxon>Sporocadaceae</taxon>
        <taxon>Pestalotiopsis</taxon>
    </lineage>
</organism>
<evidence type="ECO:0000256" key="1">
    <source>
        <dbReference type="SAM" id="MobiDB-lite"/>
    </source>
</evidence>
<dbReference type="InParanoid" id="W3XH85"/>
<dbReference type="RefSeq" id="XP_007829574.1">
    <property type="nucleotide sequence ID" value="XM_007831383.1"/>
</dbReference>
<evidence type="ECO:0000313" key="2">
    <source>
        <dbReference type="EMBL" id="ETS84777.1"/>
    </source>
</evidence>
<name>W3XH85_PESFW</name>
<sequence length="186" mass="20975">MSSPSRQTLLDTTYRFISLFTQPFSPSAALGLRAPRCIHHIGPSVPNLTFTDNDTAVASWANLQWAFRNYRFTGSGSFRSSSSISNSKEEEEEEEVAGNASTPIVFVDVEARTTIFRVRGEADTVDGPYRHDIVFMLTMDAEGRRIEVIDEVCDSAYVAGWMAKFGDEQFKKRSEEWQAREEEANK</sequence>
<dbReference type="PANTHER" id="PTHR39598">
    <property type="entry name" value="AUSTINOL SYNTHESIS PROTEIN F-RELATED"/>
    <property type="match status" value="1"/>
</dbReference>
<dbReference type="InterPro" id="IPR050977">
    <property type="entry name" value="Fungal_Meroterpenoid_Isomerase"/>
</dbReference>
<dbReference type="PANTHER" id="PTHR39598:SF1">
    <property type="entry name" value="AUSTINOID BIOSYNTHESIS CLUSTERS PROTEIN F-RELATED"/>
    <property type="match status" value="1"/>
</dbReference>
<accession>W3XH85</accession>
<dbReference type="STRING" id="1229662.W3XH85"/>
<evidence type="ECO:0008006" key="4">
    <source>
        <dbReference type="Google" id="ProtNLM"/>
    </source>
</evidence>
<protein>
    <recommendedName>
        <fullName evidence="4">SnoaL-like domain-containing protein</fullName>
    </recommendedName>
</protein>
<feature type="region of interest" description="Disordered" evidence="1">
    <location>
        <begin position="76"/>
        <end position="99"/>
    </location>
</feature>
<feature type="compositionally biased region" description="Low complexity" evidence="1">
    <location>
        <begin position="76"/>
        <end position="86"/>
    </location>
</feature>
<keyword evidence="3" id="KW-1185">Reference proteome</keyword>